<organism evidence="4">
    <name type="scientific">Rodentolepis nana</name>
    <name type="common">Dwarf tapeworm</name>
    <name type="synonym">Hymenolepis nana</name>
    <dbReference type="NCBI Taxonomy" id="102285"/>
    <lineage>
        <taxon>Eukaryota</taxon>
        <taxon>Metazoa</taxon>
        <taxon>Spiralia</taxon>
        <taxon>Lophotrochozoa</taxon>
        <taxon>Platyhelminthes</taxon>
        <taxon>Cestoda</taxon>
        <taxon>Eucestoda</taxon>
        <taxon>Cyclophyllidea</taxon>
        <taxon>Hymenolepididae</taxon>
        <taxon>Rodentolepis</taxon>
    </lineage>
</organism>
<evidence type="ECO:0000256" key="1">
    <source>
        <dbReference type="SAM" id="SignalP"/>
    </source>
</evidence>
<dbReference type="GO" id="GO:0005548">
    <property type="term" value="F:phospholipid transporter activity"/>
    <property type="evidence" value="ECO:0007669"/>
    <property type="project" value="InterPro"/>
</dbReference>
<reference evidence="4" key="1">
    <citation type="submission" date="2017-02" db="UniProtKB">
        <authorList>
            <consortium name="WormBaseParasite"/>
        </authorList>
    </citation>
    <scope>IDENTIFICATION</scope>
</reference>
<keyword evidence="3" id="KW-1185">Reference proteome</keyword>
<evidence type="ECO:0000313" key="3">
    <source>
        <dbReference type="Proteomes" id="UP000278807"/>
    </source>
</evidence>
<reference evidence="2 3" key="2">
    <citation type="submission" date="2018-11" db="EMBL/GenBank/DDBJ databases">
        <authorList>
            <consortium name="Pathogen Informatics"/>
        </authorList>
    </citation>
    <scope>NUCLEOTIDE SEQUENCE [LARGE SCALE GENOMIC DNA]</scope>
</reference>
<sequence>MFRKEDSIALAFLCIFINFNYSRASMSVETHIYSFKSEIQSPGSEHLHGLIKGHVLVNTRVIGARRKPSGATGSAHRLLLHILLELEGSQTPLQGLVLRDESGLVERIYLPASYNSSNIRINFLKAVAGVFNYHHLFVPGIEYDTSGKCRTFYGEVEVPGDTKIMVIDKQKIACKPIGQPADAGMWSVSSVFKGISTTSSWIRYNIEKESGVLVKATTHEQLSIAVSMNEDATGGNDMKVNSVQELELLKESSSERKRIMEKLQSFLKTTQSTDPTTMAVQLLDQSITIQHLALSIPPQSASVGCGIQSAAFTKEAFDSPKASLSVDNLKELLNKFKKATEDSARVSSAHAALQLIRFLRCLSANQASIQTLAATLEFIPSSHREFNRQLESKWYSQLTDIVIDCGTELCLELLRQRIVKVTQLADLERIGSTASREVLPVRTYLINSLWPSVAHISNPSINILRELAAICFHSLPYMEKIFRAAESNPENPFNCLLATSTLVSHFKGNYMEEKLIFNKYEETLMNFIAIESKVFNDDSLSRHKLLAGFAAAEKLRIPSLSDPIIAVVKNHQVPSVIRAVGLKTLGNLDFDRDSKKIDTVIALLNEFIDSSTPGPYFENAADEMVLKFGAFSVLLNLNISATEIAELISKFGSHKQWSLMASCRRLVDSWCENELLSESTCRCIRFGGGSLSDSGEKCYPGLGAGWSGLSGTTSAGEVNLIRGDIFDNRPYLLSDYTLQWSTGAHGEIRTSNLAVSLIDSDGEAKLLSFNIYGNQMENLMGKGSSGANPWLSVGFTLFHGSTPPTQVFSGGMTEIINILFNAPSEPTPFYSSTRLPIDNRYYLPSSSGWILRNDLLGVVSVELSGALRSSLFSQSGTALVRTRAAVAVENSLSLLYPENQHIPLTSAVSGAGTAARFDFLVHMEMGGMPDAICMHLQRSRLTPIMRWVGKFEDSPILSKRTSILQPLPKSVNEANDNYKLVQYLRVPPVSFHLGSLNAARCRKIGITNEWD</sequence>
<dbReference type="AlphaFoldDB" id="A0A0R3TK96"/>
<dbReference type="GO" id="GO:0042157">
    <property type="term" value="P:lipoprotein metabolic process"/>
    <property type="evidence" value="ECO:0007669"/>
    <property type="project" value="TreeGrafter"/>
</dbReference>
<dbReference type="GO" id="GO:0016323">
    <property type="term" value="C:basolateral plasma membrane"/>
    <property type="evidence" value="ECO:0007669"/>
    <property type="project" value="TreeGrafter"/>
</dbReference>
<dbReference type="PANTHER" id="PTHR13024:SF0">
    <property type="entry name" value="MICROSOMAL TRIACYLGLYCEROL TRANSFER PROTEIN"/>
    <property type="match status" value="1"/>
</dbReference>
<feature type="signal peptide" evidence="1">
    <location>
        <begin position="1"/>
        <end position="24"/>
    </location>
</feature>
<protein>
    <submittedName>
        <fullName evidence="4">MTP_lip_bd domain-containing protein</fullName>
    </submittedName>
</protein>
<dbReference type="OrthoDB" id="5865932at2759"/>
<dbReference type="InterPro" id="IPR015816">
    <property type="entry name" value="Vitellinogen_b-sht_N"/>
</dbReference>
<evidence type="ECO:0000313" key="2">
    <source>
        <dbReference type="EMBL" id="VDO03435.1"/>
    </source>
</evidence>
<name>A0A0R3TK96_RODNA</name>
<dbReference type="Proteomes" id="UP000278807">
    <property type="component" value="Unassembled WGS sequence"/>
</dbReference>
<gene>
    <name evidence="2" type="ORF">HNAJ_LOCUS7575</name>
</gene>
<dbReference type="WBParaSite" id="HNAJ_0000757901-mRNA-1">
    <property type="protein sequence ID" value="HNAJ_0000757901-mRNA-1"/>
    <property type="gene ID" value="HNAJ_0000757901"/>
</dbReference>
<dbReference type="STRING" id="102285.A0A0R3TK96"/>
<dbReference type="SUPFAM" id="SSF48431">
    <property type="entry name" value="Lipovitellin-phosvitin complex, superhelical domain"/>
    <property type="match status" value="1"/>
</dbReference>
<dbReference type="InterPro" id="IPR039988">
    <property type="entry name" value="MTTP"/>
</dbReference>
<dbReference type="GO" id="GO:0005794">
    <property type="term" value="C:Golgi apparatus"/>
    <property type="evidence" value="ECO:0007669"/>
    <property type="project" value="TreeGrafter"/>
</dbReference>
<proteinExistence type="predicted"/>
<dbReference type="PANTHER" id="PTHR13024">
    <property type="entry name" value="MICROSOMAL TRIGLYCERIDE TRANSFER PROTEIN, LARGE SUBUNIT"/>
    <property type="match status" value="1"/>
</dbReference>
<evidence type="ECO:0000313" key="4">
    <source>
        <dbReference type="WBParaSite" id="HNAJ_0000757901-mRNA-1"/>
    </source>
</evidence>
<dbReference type="Gene3D" id="2.30.230.10">
    <property type="entry name" value="Lipovitellin, beta-sheet shell regions, chain A"/>
    <property type="match status" value="1"/>
</dbReference>
<feature type="chain" id="PRO_5043131889" evidence="1">
    <location>
        <begin position="25"/>
        <end position="1011"/>
    </location>
</feature>
<dbReference type="GO" id="GO:0005783">
    <property type="term" value="C:endoplasmic reticulum"/>
    <property type="evidence" value="ECO:0007669"/>
    <property type="project" value="TreeGrafter"/>
</dbReference>
<dbReference type="InterPro" id="IPR011030">
    <property type="entry name" value="Lipovitellin_superhlx_dom"/>
</dbReference>
<keyword evidence="1" id="KW-0732">Signal</keyword>
<accession>A0A0R3TK96</accession>
<dbReference type="Gene3D" id="1.25.10.20">
    <property type="entry name" value="Vitellinogen, superhelical"/>
    <property type="match status" value="1"/>
</dbReference>
<dbReference type="EMBL" id="UZAE01012080">
    <property type="protein sequence ID" value="VDO03435.1"/>
    <property type="molecule type" value="Genomic_DNA"/>
</dbReference>